<evidence type="ECO:0000313" key="1">
    <source>
        <dbReference type="EMBL" id="APO08990.1"/>
    </source>
</evidence>
<reference evidence="1" key="1">
    <citation type="submission" date="2016-06" db="EMBL/GenBank/DDBJ databases">
        <authorList>
            <person name="Kjaerup R.B."/>
            <person name="Dalgaard T.S."/>
            <person name="Juul-Madsen H.R."/>
        </authorList>
    </citation>
    <scope>NUCLEOTIDE SEQUENCE</scope>
</reference>
<dbReference type="EMBL" id="KX377117">
    <property type="protein sequence ID" value="APO08990.1"/>
    <property type="molecule type" value="Genomic_DNA"/>
</dbReference>
<name>A0A1S5SK04_POPNI</name>
<keyword evidence="1" id="KW-0934">Plastid</keyword>
<dbReference type="AlphaFoldDB" id="A0A1S5SK04"/>
<proteinExistence type="predicted"/>
<accession>A0A1S5SK04</accession>
<organism evidence="1">
    <name type="scientific">Populus nigra</name>
    <name type="common">Lombardy poplar</name>
    <dbReference type="NCBI Taxonomy" id="3691"/>
    <lineage>
        <taxon>Eukaryota</taxon>
        <taxon>Viridiplantae</taxon>
        <taxon>Streptophyta</taxon>
        <taxon>Embryophyta</taxon>
        <taxon>Tracheophyta</taxon>
        <taxon>Spermatophyta</taxon>
        <taxon>Magnoliopsida</taxon>
        <taxon>eudicotyledons</taxon>
        <taxon>Gunneridae</taxon>
        <taxon>Pentapetalae</taxon>
        <taxon>rosids</taxon>
        <taxon>fabids</taxon>
        <taxon>Malpighiales</taxon>
        <taxon>Salicaceae</taxon>
        <taxon>Saliceae</taxon>
        <taxon>Populus</taxon>
    </lineage>
</organism>
<keyword evidence="1" id="KW-0150">Chloroplast</keyword>
<sequence>MNQKYRQIFFFGVQRNMKMKEKSGSTVPISSISNLTIRIVDIVMIQWVRSTYFFFC</sequence>
<protein>
    <submittedName>
        <fullName evidence="1">Uncharacterized protein</fullName>
    </submittedName>
</protein>
<geneLocation type="chloroplast" evidence="1"/>